<keyword evidence="4" id="KW-1185">Reference proteome</keyword>
<name>R7V5W3_CAPTE</name>
<evidence type="ECO:0000313" key="2">
    <source>
        <dbReference type="EMBL" id="ELU14243.1"/>
    </source>
</evidence>
<dbReference type="Proteomes" id="UP000014760">
    <property type="component" value="Unassembled WGS sequence"/>
</dbReference>
<proteinExistence type="predicted"/>
<reference evidence="2 4" key="2">
    <citation type="journal article" date="2013" name="Nature">
        <title>Insights into bilaterian evolution from three spiralian genomes.</title>
        <authorList>
            <person name="Simakov O."/>
            <person name="Marletaz F."/>
            <person name="Cho S.J."/>
            <person name="Edsinger-Gonzales E."/>
            <person name="Havlak P."/>
            <person name="Hellsten U."/>
            <person name="Kuo D.H."/>
            <person name="Larsson T."/>
            <person name="Lv J."/>
            <person name="Arendt D."/>
            <person name="Savage R."/>
            <person name="Osoegawa K."/>
            <person name="de Jong P."/>
            <person name="Grimwood J."/>
            <person name="Chapman J.A."/>
            <person name="Shapiro H."/>
            <person name="Aerts A."/>
            <person name="Otillar R.P."/>
            <person name="Terry A.Y."/>
            <person name="Boore J.L."/>
            <person name="Grigoriev I.V."/>
            <person name="Lindberg D.R."/>
            <person name="Seaver E.C."/>
            <person name="Weisblat D.A."/>
            <person name="Putnam N.H."/>
            <person name="Rokhsar D.S."/>
        </authorList>
    </citation>
    <scope>NUCLEOTIDE SEQUENCE</scope>
    <source>
        <strain evidence="2 4">I ESC-2004</strain>
    </source>
</reference>
<dbReference type="EMBL" id="KB294684">
    <property type="protein sequence ID" value="ELU14243.1"/>
    <property type="molecule type" value="Genomic_DNA"/>
</dbReference>
<dbReference type="HOGENOM" id="CLU_120148_0_0_1"/>
<evidence type="ECO:0000256" key="1">
    <source>
        <dbReference type="SAM" id="MobiDB-lite"/>
    </source>
</evidence>
<accession>R7V5W3</accession>
<dbReference type="EMBL" id="AMQN01004936">
    <property type="status" value="NOT_ANNOTATED_CDS"/>
    <property type="molecule type" value="Genomic_DNA"/>
</dbReference>
<sequence>MASSSEISSEDEAMFSDFPAPVGQTRGYAYHPKISKDSVHPGSKRAKRLGVQSPSIPDQLESDSESEPGQAEPSESRYGREAEGNWCTCGQCDAALLTNEKECLCCQEIPKTAIKIQPSE</sequence>
<reference evidence="3" key="3">
    <citation type="submission" date="2015-06" db="UniProtKB">
        <authorList>
            <consortium name="EnsemblMetazoa"/>
        </authorList>
    </citation>
    <scope>IDENTIFICATION</scope>
</reference>
<evidence type="ECO:0000313" key="3">
    <source>
        <dbReference type="EnsemblMetazoa" id="CapteP191712"/>
    </source>
</evidence>
<organism evidence="2">
    <name type="scientific">Capitella teleta</name>
    <name type="common">Polychaete worm</name>
    <dbReference type="NCBI Taxonomy" id="283909"/>
    <lineage>
        <taxon>Eukaryota</taxon>
        <taxon>Metazoa</taxon>
        <taxon>Spiralia</taxon>
        <taxon>Lophotrochozoa</taxon>
        <taxon>Annelida</taxon>
        <taxon>Polychaeta</taxon>
        <taxon>Sedentaria</taxon>
        <taxon>Scolecida</taxon>
        <taxon>Capitellidae</taxon>
        <taxon>Capitella</taxon>
    </lineage>
</organism>
<dbReference type="EnsemblMetazoa" id="CapteT191712">
    <property type="protein sequence ID" value="CapteP191712"/>
    <property type="gene ID" value="CapteG191712"/>
</dbReference>
<dbReference type="AlphaFoldDB" id="R7V5W3"/>
<feature type="region of interest" description="Disordered" evidence="1">
    <location>
        <begin position="1"/>
        <end position="82"/>
    </location>
</feature>
<gene>
    <name evidence="2" type="ORF">CAPTEDRAFT_191712</name>
</gene>
<reference evidence="4" key="1">
    <citation type="submission" date="2012-12" db="EMBL/GenBank/DDBJ databases">
        <authorList>
            <person name="Hellsten U."/>
            <person name="Grimwood J."/>
            <person name="Chapman J.A."/>
            <person name="Shapiro H."/>
            <person name="Aerts A."/>
            <person name="Otillar R.P."/>
            <person name="Terry A.Y."/>
            <person name="Boore J.L."/>
            <person name="Simakov O."/>
            <person name="Marletaz F."/>
            <person name="Cho S.-J."/>
            <person name="Edsinger-Gonzales E."/>
            <person name="Havlak P."/>
            <person name="Kuo D.-H."/>
            <person name="Larsson T."/>
            <person name="Lv J."/>
            <person name="Arendt D."/>
            <person name="Savage R."/>
            <person name="Osoegawa K."/>
            <person name="de Jong P."/>
            <person name="Lindberg D.R."/>
            <person name="Seaver E.C."/>
            <person name="Weisblat D.A."/>
            <person name="Putnam N.H."/>
            <person name="Grigoriev I.V."/>
            <person name="Rokhsar D.S."/>
        </authorList>
    </citation>
    <scope>NUCLEOTIDE SEQUENCE</scope>
    <source>
        <strain evidence="4">I ESC-2004</strain>
    </source>
</reference>
<protein>
    <submittedName>
        <fullName evidence="2 3">Uncharacterized protein</fullName>
    </submittedName>
</protein>
<evidence type="ECO:0000313" key="4">
    <source>
        <dbReference type="Proteomes" id="UP000014760"/>
    </source>
</evidence>